<gene>
    <name evidence="10" type="primary">ppc</name>
    <name evidence="12" type="ORF">C5Y98_28840</name>
</gene>
<evidence type="ECO:0000256" key="8">
    <source>
        <dbReference type="ARBA" id="ARBA00023300"/>
    </source>
</evidence>
<evidence type="ECO:0000256" key="11">
    <source>
        <dbReference type="PROSITE-ProRule" id="PRU10112"/>
    </source>
</evidence>
<evidence type="ECO:0000313" key="13">
    <source>
        <dbReference type="Proteomes" id="UP000239388"/>
    </source>
</evidence>
<dbReference type="InterPro" id="IPR015813">
    <property type="entry name" value="Pyrv/PenolPyrv_kinase-like_dom"/>
</dbReference>
<comment type="similarity">
    <text evidence="3 10">Belongs to the PEPCase type 1 family.</text>
</comment>
<evidence type="ECO:0000256" key="9">
    <source>
        <dbReference type="ARBA" id="ARBA00048995"/>
    </source>
</evidence>
<dbReference type="GO" id="GO:0015977">
    <property type="term" value="P:carbon fixation"/>
    <property type="evidence" value="ECO:0007669"/>
    <property type="project" value="UniProtKB-UniRule"/>
</dbReference>
<dbReference type="Proteomes" id="UP000239388">
    <property type="component" value="Unassembled WGS sequence"/>
</dbReference>
<evidence type="ECO:0000256" key="10">
    <source>
        <dbReference type="HAMAP-Rule" id="MF_00595"/>
    </source>
</evidence>
<dbReference type="HAMAP" id="MF_00595">
    <property type="entry name" value="PEPcase_type1"/>
    <property type="match status" value="1"/>
</dbReference>
<keyword evidence="8 10" id="KW-0120">Carbon dioxide fixation</keyword>
<dbReference type="InterPro" id="IPR021135">
    <property type="entry name" value="PEP_COase"/>
</dbReference>
<comment type="catalytic activity">
    <reaction evidence="9 10">
        <text>oxaloacetate + phosphate = phosphoenolpyruvate + hydrogencarbonate</text>
        <dbReference type="Rhea" id="RHEA:28370"/>
        <dbReference type="ChEBI" id="CHEBI:16452"/>
        <dbReference type="ChEBI" id="CHEBI:17544"/>
        <dbReference type="ChEBI" id="CHEBI:43474"/>
        <dbReference type="ChEBI" id="CHEBI:58702"/>
        <dbReference type="EC" id="4.1.1.31"/>
    </reaction>
</comment>
<dbReference type="PROSITE" id="PS00393">
    <property type="entry name" value="PEPCASE_2"/>
    <property type="match status" value="1"/>
</dbReference>
<keyword evidence="12" id="KW-0670">Pyruvate</keyword>
<evidence type="ECO:0000256" key="6">
    <source>
        <dbReference type="ARBA" id="ARBA00022842"/>
    </source>
</evidence>
<comment type="subunit">
    <text evidence="10">Homotetramer.</text>
</comment>
<feature type="active site" evidence="10 11">
    <location>
        <position position="568"/>
    </location>
</feature>
<reference evidence="12 13" key="1">
    <citation type="submission" date="2018-02" db="EMBL/GenBank/DDBJ databases">
        <title>Comparative genomes isolates from brazilian mangrove.</title>
        <authorList>
            <person name="Araujo J.E."/>
            <person name="Taketani R.G."/>
            <person name="Silva M.C.P."/>
            <person name="Loureco M.V."/>
            <person name="Andreote F.D."/>
        </authorList>
    </citation>
    <scope>NUCLEOTIDE SEQUENCE [LARGE SCALE GENOMIC DNA]</scope>
    <source>
        <strain evidence="12 13">NAP PRIS-MGV</strain>
    </source>
</reference>
<dbReference type="EC" id="4.1.1.31" evidence="4 10"/>
<accession>A0A2S8F531</accession>
<comment type="cofactor">
    <cofactor evidence="1 10">
        <name>Mg(2+)</name>
        <dbReference type="ChEBI" id="CHEBI:18420"/>
    </cofactor>
</comment>
<dbReference type="PANTHER" id="PTHR30523:SF6">
    <property type="entry name" value="PHOSPHOENOLPYRUVATE CARBOXYLASE"/>
    <property type="match status" value="1"/>
</dbReference>
<evidence type="ECO:0000256" key="1">
    <source>
        <dbReference type="ARBA" id="ARBA00001946"/>
    </source>
</evidence>
<dbReference type="GO" id="GO:0006099">
    <property type="term" value="P:tricarboxylic acid cycle"/>
    <property type="evidence" value="ECO:0007669"/>
    <property type="project" value="InterPro"/>
</dbReference>
<protein>
    <recommendedName>
        <fullName evidence="5 10">Phosphoenolpyruvate carboxylase</fullName>
        <shortName evidence="10">PEPC</shortName>
        <shortName evidence="10">PEPCase</shortName>
        <ecNumber evidence="4 10">4.1.1.31</ecNumber>
    </recommendedName>
</protein>
<dbReference type="GO" id="GO:0005829">
    <property type="term" value="C:cytosol"/>
    <property type="evidence" value="ECO:0007669"/>
    <property type="project" value="TreeGrafter"/>
</dbReference>
<keyword evidence="6 10" id="KW-0460">Magnesium</keyword>
<evidence type="ECO:0000256" key="4">
    <source>
        <dbReference type="ARBA" id="ARBA00012305"/>
    </source>
</evidence>
<dbReference type="NCBIfam" id="NF000584">
    <property type="entry name" value="PRK00009.1"/>
    <property type="match status" value="1"/>
</dbReference>
<evidence type="ECO:0000313" key="12">
    <source>
        <dbReference type="EMBL" id="PQO27247.1"/>
    </source>
</evidence>
<dbReference type="GO" id="GO:0008964">
    <property type="term" value="F:phosphoenolpyruvate carboxylase activity"/>
    <property type="evidence" value="ECO:0007669"/>
    <property type="project" value="UniProtKB-UniRule"/>
</dbReference>
<dbReference type="AlphaFoldDB" id="A0A2S8F531"/>
<sequence>MYHEEHVPGLNLLVELLDQVVREQVGDSLAETMGRIRRMALERRAGVPDAEPRLLDEIGRIPKEQLRSVIRWLSLYFDLANLAEDYHRVRILDQRAEAAEAEGLPRGESIADAISQLSSDGCSAAEMQEWLDRLAITPVFTAHPSEAKRRTTRELLRRLRDHLPYLEDSPHEEDFESALSDLTLLWQTDSLRPQRPGVMGEVERGLFFAEALWDVAPQIYREMRMALARYYPHHQFELKPFLTFGSWIGGDRDGHPFVTAEVTETTLALLRKTALERHLSYCRELKKTLVTSDRQAAVSNEIRNRVNEATEAWQELQFRLEEVSPNEVYRRYLKMIEFRLEVSLGQAFVEGDEHVAYHRPEQLMEEVELLRESMRDHHGRRVVERYLDPWKDRIQTFGFHFFSLDIRQDSDVHRNALREILFPEVAADTPIAEETWLAKLADLKHTPQLDESKLSDMTKEVLATFAVLADTMAQRGTRPFGGYVISMTHQPTDVMAVLWLWNFVWSQRHPGQPRPHLPIAPLFETIDDLERAPVIFEAMLSQPVYRDYLGQQARLEQMIMVGYSDSTKDGGYLTASWNLHSAQERLADVAEKHLIEMTIFHGRGGSLGRGGGPAARGIQSLPPQAVDGKLRLTEQGEVLAERYDNAVIAHRHIEQLTCATLLVSAAKTSPEMGAWKEMTEAMSQAALTKYRELVSHEDFLRYFDKATPISEIEGLPIGSRPARRRERKSLKDLRAIPWTFAWTQSRQMLPAWYGMGTGIRTLVDAQGGDWEALQEMYQEWPVFQATIDNAELALAKADMEIARDYAELAGTAAESIWKLIDEEYRLTCATICLIRQQHELLEKIAWLNRSIRSRNPYVDPLNLIQIQLIKQSRENGTAADENETDGLAQMVRLTIQGIAAGLRSTG</sequence>
<dbReference type="OrthoDB" id="9768133at2"/>
<dbReference type="InterPro" id="IPR033129">
    <property type="entry name" value="PEPCASE_His_AS"/>
</dbReference>
<dbReference type="EMBL" id="PUIB01000028">
    <property type="protein sequence ID" value="PQO27247.1"/>
    <property type="molecule type" value="Genomic_DNA"/>
</dbReference>
<comment type="function">
    <text evidence="2 10">Forms oxaloacetate, a four-carbon dicarboxylic acid source for the tricarboxylic acid cycle.</text>
</comment>
<dbReference type="PRINTS" id="PR00150">
    <property type="entry name" value="PEPCARBXLASE"/>
</dbReference>
<proteinExistence type="inferred from homology"/>
<dbReference type="InterPro" id="IPR022805">
    <property type="entry name" value="PEP_COase_bac/pln-type"/>
</dbReference>
<evidence type="ECO:0000256" key="7">
    <source>
        <dbReference type="ARBA" id="ARBA00023239"/>
    </source>
</evidence>
<name>A0A2S8F531_9BACT</name>
<dbReference type="GO" id="GO:0000287">
    <property type="term" value="F:magnesium ion binding"/>
    <property type="evidence" value="ECO:0007669"/>
    <property type="project" value="UniProtKB-UniRule"/>
</dbReference>
<dbReference type="RefSeq" id="WP_105359912.1">
    <property type="nucleotide sequence ID" value="NZ_PUIB01000028.1"/>
</dbReference>
<dbReference type="Pfam" id="PF00311">
    <property type="entry name" value="PEPcase"/>
    <property type="match status" value="1"/>
</dbReference>
<evidence type="ECO:0000256" key="3">
    <source>
        <dbReference type="ARBA" id="ARBA00008346"/>
    </source>
</evidence>
<comment type="caution">
    <text evidence="12">The sequence shown here is derived from an EMBL/GenBank/DDBJ whole genome shotgun (WGS) entry which is preliminary data.</text>
</comment>
<evidence type="ECO:0000256" key="2">
    <source>
        <dbReference type="ARBA" id="ARBA00003670"/>
    </source>
</evidence>
<keyword evidence="7 10" id="KW-0456">Lyase</keyword>
<dbReference type="GO" id="GO:0006107">
    <property type="term" value="P:oxaloacetate metabolic process"/>
    <property type="evidence" value="ECO:0007669"/>
    <property type="project" value="UniProtKB-UniRule"/>
</dbReference>
<evidence type="ECO:0000256" key="5">
    <source>
        <dbReference type="ARBA" id="ARBA00022419"/>
    </source>
</evidence>
<dbReference type="Gene3D" id="1.20.1440.90">
    <property type="entry name" value="Phosphoenolpyruvate/pyruvate domain"/>
    <property type="match status" value="1"/>
</dbReference>
<feature type="active site" evidence="10">
    <location>
        <position position="143"/>
    </location>
</feature>
<dbReference type="PANTHER" id="PTHR30523">
    <property type="entry name" value="PHOSPHOENOLPYRUVATE CARBOXYLASE"/>
    <property type="match status" value="1"/>
</dbReference>
<organism evidence="12 13">
    <name type="scientific">Blastopirellula marina</name>
    <dbReference type="NCBI Taxonomy" id="124"/>
    <lineage>
        <taxon>Bacteria</taxon>
        <taxon>Pseudomonadati</taxon>
        <taxon>Planctomycetota</taxon>
        <taxon>Planctomycetia</taxon>
        <taxon>Pirellulales</taxon>
        <taxon>Pirellulaceae</taxon>
        <taxon>Blastopirellula</taxon>
    </lineage>
</organism>
<dbReference type="SUPFAM" id="SSF51621">
    <property type="entry name" value="Phosphoenolpyruvate/pyruvate domain"/>
    <property type="match status" value="1"/>
</dbReference>